<gene>
    <name evidence="2" type="ORF">IWW36_003673</name>
</gene>
<reference evidence="2" key="1">
    <citation type="submission" date="2022-07" db="EMBL/GenBank/DDBJ databases">
        <title>Phylogenomic reconstructions and comparative analyses of Kickxellomycotina fungi.</title>
        <authorList>
            <person name="Reynolds N.K."/>
            <person name="Stajich J.E."/>
            <person name="Barry K."/>
            <person name="Grigoriev I.V."/>
            <person name="Crous P."/>
            <person name="Smith M.E."/>
        </authorList>
    </citation>
    <scope>NUCLEOTIDE SEQUENCE</scope>
    <source>
        <strain evidence="2">NRRL 1566</strain>
    </source>
</reference>
<sequence>MDSTIEHTLNWCRLCRVCLTCKRTPRVLFQSTFCTCEERSIRHSAREVRANGTADFRFRRLNNEERTGLTHLLSEMHTGVSPIEPNLARANLCGTCQQRLRRAVEAVRNPQNDVQLAATADFRRHRSIRATIQENNAKAASQAMITVSLSAADSTVAGIENDRQMSIDGSAEAAISSSQLSNLRSPTSTEGSPASVTMPRQPWTHSMEDILSESACCSQSASSAGATSLGMQTTPSYTVVDVTVIDASETTLFSERVSGSMPLQELLYAYYPNAPHRLLFRDQATKVLVPPQSPVSRLAHVNGSAVVKVHLPANVPKAQWHSRLQQTIESASNINAPPQNTYSPPLNMPLPIRSYSFQSGAYSARLRPSGAPSSSQFLREKQVANNSSRSGSISPVISKSPGSSRSLLPISCLVNSEPSTISFRAGRNRHPPNTLPRLNLTSALNALEEHSITVQHPIGKRLRPSGQ</sequence>
<dbReference type="Proteomes" id="UP001139887">
    <property type="component" value="Unassembled WGS sequence"/>
</dbReference>
<feature type="region of interest" description="Disordered" evidence="1">
    <location>
        <begin position="177"/>
        <end position="200"/>
    </location>
</feature>
<proteinExistence type="predicted"/>
<dbReference type="EMBL" id="JANBUW010000259">
    <property type="protein sequence ID" value="KAJ2847787.1"/>
    <property type="molecule type" value="Genomic_DNA"/>
</dbReference>
<name>A0A9W8LZI8_9FUNG</name>
<comment type="caution">
    <text evidence="2">The sequence shown here is derived from an EMBL/GenBank/DDBJ whole genome shotgun (WGS) entry which is preliminary data.</text>
</comment>
<feature type="compositionally biased region" description="Polar residues" evidence="1">
    <location>
        <begin position="177"/>
        <end position="195"/>
    </location>
</feature>
<protein>
    <submittedName>
        <fullName evidence="2">Uncharacterized protein</fullName>
    </submittedName>
</protein>
<dbReference type="AlphaFoldDB" id="A0A9W8LZI8"/>
<evidence type="ECO:0000313" key="2">
    <source>
        <dbReference type="EMBL" id="KAJ2847787.1"/>
    </source>
</evidence>
<dbReference type="OrthoDB" id="5551505at2759"/>
<feature type="region of interest" description="Disordered" evidence="1">
    <location>
        <begin position="365"/>
        <end position="404"/>
    </location>
</feature>
<feature type="compositionally biased region" description="Low complexity" evidence="1">
    <location>
        <begin position="387"/>
        <end position="404"/>
    </location>
</feature>
<accession>A0A9W8LZI8</accession>
<evidence type="ECO:0000256" key="1">
    <source>
        <dbReference type="SAM" id="MobiDB-lite"/>
    </source>
</evidence>
<keyword evidence="3" id="KW-1185">Reference proteome</keyword>
<organism evidence="2 3">
    <name type="scientific">Coemansia brasiliensis</name>
    <dbReference type="NCBI Taxonomy" id="2650707"/>
    <lineage>
        <taxon>Eukaryota</taxon>
        <taxon>Fungi</taxon>
        <taxon>Fungi incertae sedis</taxon>
        <taxon>Zoopagomycota</taxon>
        <taxon>Kickxellomycotina</taxon>
        <taxon>Kickxellomycetes</taxon>
        <taxon>Kickxellales</taxon>
        <taxon>Kickxellaceae</taxon>
        <taxon>Coemansia</taxon>
    </lineage>
</organism>
<evidence type="ECO:0000313" key="3">
    <source>
        <dbReference type="Proteomes" id="UP001139887"/>
    </source>
</evidence>